<dbReference type="EMBL" id="JACNEP010000013">
    <property type="protein sequence ID" value="MBC3767051.1"/>
    <property type="molecule type" value="Genomic_DNA"/>
</dbReference>
<proteinExistence type="predicted"/>
<accession>A0A8J6IX21</accession>
<evidence type="ECO:0000313" key="3">
    <source>
        <dbReference type="Proteomes" id="UP000601768"/>
    </source>
</evidence>
<protein>
    <recommendedName>
        <fullName evidence="4">Phytase-like domain-containing protein</fullName>
    </recommendedName>
</protein>
<evidence type="ECO:0008006" key="4">
    <source>
        <dbReference type="Google" id="ProtNLM"/>
    </source>
</evidence>
<evidence type="ECO:0000256" key="1">
    <source>
        <dbReference type="SAM" id="SignalP"/>
    </source>
</evidence>
<keyword evidence="3" id="KW-1185">Reference proteome</keyword>
<feature type="signal peptide" evidence="1">
    <location>
        <begin position="1"/>
        <end position="20"/>
    </location>
</feature>
<comment type="caution">
    <text evidence="2">The sequence shown here is derived from an EMBL/GenBank/DDBJ whole genome shotgun (WGS) entry which is preliminary data.</text>
</comment>
<gene>
    <name evidence="2" type="ORF">H8B19_14290</name>
</gene>
<keyword evidence="1" id="KW-0732">Signal</keyword>
<sequence length="368" mass="41215">MKLIKQVGLLLALISASVIADDIIDVQGRWIKDPQGKIMADPQPSGLTHWRGHLVTLADRSAMLSQQGVLHLIDQNSARLLPGAMRFTLAESLNQSCFADYLADTPDLEALTVDPDNDKVFYTITEDASMSPLQGACKTQWNNTGSTEFPTLLVRLALNDQGELKMTHVRPLQFAAEMQVGNFPNDGIEGITFAKGRQMYIALEKDASSQARIFKLDMSSADFWKSEDFIKVQDPKLKLPGIDDGNHPINALDFYPGDSAEHPGYLLAMARNNNQLWIVDLAGEKSAKIIKLAFWAEVENPPSSCKDWEKMNNASIEGISLEDNILWMVNDPWKVNYLKNIQCEVNRPFYEQMAPLLFALPVDKSWFK</sequence>
<organism evidence="2 3">
    <name type="scientific">Neptunicella marina</name>
    <dbReference type="NCBI Taxonomy" id="2125989"/>
    <lineage>
        <taxon>Bacteria</taxon>
        <taxon>Pseudomonadati</taxon>
        <taxon>Pseudomonadota</taxon>
        <taxon>Gammaproteobacteria</taxon>
        <taxon>Alteromonadales</taxon>
        <taxon>Alteromonadaceae</taxon>
        <taxon>Neptunicella</taxon>
    </lineage>
</organism>
<dbReference type="SUPFAM" id="SSF50956">
    <property type="entry name" value="Thermostable phytase (3-phytase)"/>
    <property type="match status" value="1"/>
</dbReference>
<dbReference type="Proteomes" id="UP000601768">
    <property type="component" value="Unassembled WGS sequence"/>
</dbReference>
<dbReference type="AlphaFoldDB" id="A0A8J6IX21"/>
<name>A0A8J6IX21_9ALTE</name>
<reference evidence="2" key="1">
    <citation type="journal article" date="2018" name="Int. J. Syst. Evol. Microbiol.">
        <title>Neptunicella marina gen. nov., sp. nov., isolated from surface seawater.</title>
        <authorList>
            <person name="Liu X."/>
            <person name="Lai Q."/>
            <person name="Du Y."/>
            <person name="Zhang X."/>
            <person name="Liu Z."/>
            <person name="Sun F."/>
            <person name="Shao Z."/>
        </authorList>
    </citation>
    <scope>NUCLEOTIDE SEQUENCE</scope>
    <source>
        <strain evidence="2">S27-2</strain>
    </source>
</reference>
<evidence type="ECO:0000313" key="2">
    <source>
        <dbReference type="EMBL" id="MBC3767051.1"/>
    </source>
</evidence>
<dbReference type="RefSeq" id="WP_186507566.1">
    <property type="nucleotide sequence ID" value="NZ_JACNEP010000013.1"/>
</dbReference>
<reference evidence="2" key="2">
    <citation type="submission" date="2020-08" db="EMBL/GenBank/DDBJ databases">
        <authorList>
            <person name="Lai Q."/>
        </authorList>
    </citation>
    <scope>NUCLEOTIDE SEQUENCE</scope>
    <source>
        <strain evidence="2">S27-2</strain>
    </source>
</reference>
<feature type="chain" id="PRO_5035197964" description="Phytase-like domain-containing protein" evidence="1">
    <location>
        <begin position="21"/>
        <end position="368"/>
    </location>
</feature>